<name>B5RUK2_DEBHA</name>
<evidence type="ECO:0000256" key="1">
    <source>
        <dbReference type="SAM" id="MobiDB-lite"/>
    </source>
</evidence>
<dbReference type="KEGG" id="dha:DEHA2F20548g"/>
<feature type="compositionally biased region" description="Basic and acidic residues" evidence="1">
    <location>
        <begin position="295"/>
        <end position="307"/>
    </location>
</feature>
<keyword evidence="3" id="KW-1185">Reference proteome</keyword>
<dbReference type="InParanoid" id="B5RUK2"/>
<organism evidence="2 3">
    <name type="scientific">Debaryomyces hansenii (strain ATCC 36239 / CBS 767 / BCRC 21394 / JCM 1990 / NBRC 0083 / IGC 2968)</name>
    <name type="common">Yeast</name>
    <name type="synonym">Torulaspora hansenii</name>
    <dbReference type="NCBI Taxonomy" id="284592"/>
    <lineage>
        <taxon>Eukaryota</taxon>
        <taxon>Fungi</taxon>
        <taxon>Dikarya</taxon>
        <taxon>Ascomycota</taxon>
        <taxon>Saccharomycotina</taxon>
        <taxon>Pichiomycetes</taxon>
        <taxon>Debaryomycetaceae</taxon>
        <taxon>Debaryomyces</taxon>
    </lineage>
</organism>
<dbReference type="GeneID" id="8999022"/>
<sequence>MPPQSTPETYETTSESDSSEDSHISEQYATRLNTINLLSTLVLRREEEMERRNVPRTAEQGAGGDRGAPGHPNRYSSVYGNELNISNQTIPIQIRNIDRVSMGHNENNDLFDEEFDDDYEEDMDDNVEDSFDERFDDYDDDDDSDDGGESEPENLRSDIQSNERLLLSSARQNHTNTNTLISSYNDAIPLRRQNAIRVRSWLHDDERAPSPGPANTKAGKSWSKELNDLHFELFHTQNFFKYLKVFPIRSPIFNGHSNHAASSIRSELPDDLIGNLDSIMDLFLQKRVSGKLWSDSEKNHTSHDKIPLHKRKNDFDEMPAPMKKKKKLASGNDLGPTNFIASSNKPQIRTKAKTKAKAKLNNLTYAQKHSIMDVTYSSFLTSGSSFTLNYSFFNVGFPLDLVFSAVDYRNKALQGIFSITPITREDNYLDDFAQQASQINSYQEFFLGINPETSSGPRDKVIMKQLKILKSLDGEIVRVRTENGRVGPKFSSKSIKPFTIPVVGKIIDFKNNDLRFLTRIRDKNHLPMRCLHLARTKSNRVRLQLLEWMKIQPFAQFEESFFLEQLNRANINLEGFKSQNASVQKETIDLARGLRDSMYDLTKFFGFIRSSDIPIPLIENERFKRGMSYTDYKKTYFLQEWEKKLTDRLVKFATCQEHCLLNIQLNYILFTLTIDICQFLNNHIEYKLNFVSEERKSKYQKQLKKTRNYKLTDSKKTILLCSLDRKTGRIEIQNTRALLDYKNVYQLEKHANSRSSSTDQDDGALFHRFFNGLLNESPPPEGSFTDPDLLSDESDEEVEWEDPYHEASLDTVLKGHYKKTNYGNVSFGGGNSSYSIV</sequence>
<dbReference type="Proteomes" id="UP000000599">
    <property type="component" value="Chromosome F"/>
</dbReference>
<evidence type="ECO:0000313" key="3">
    <source>
        <dbReference type="Proteomes" id="UP000000599"/>
    </source>
</evidence>
<gene>
    <name evidence="2" type="ordered locus">DEHA2F20548g</name>
</gene>
<proteinExistence type="predicted"/>
<feature type="compositionally biased region" description="Low complexity" evidence="1">
    <location>
        <begin position="1"/>
        <end position="16"/>
    </location>
</feature>
<feature type="region of interest" description="Disordered" evidence="1">
    <location>
        <begin position="295"/>
        <end position="317"/>
    </location>
</feature>
<dbReference type="AlphaFoldDB" id="B5RUK2"/>
<feature type="region of interest" description="Disordered" evidence="1">
    <location>
        <begin position="1"/>
        <end position="28"/>
    </location>
</feature>
<evidence type="ECO:0000313" key="2">
    <source>
        <dbReference type="EMBL" id="CAR66380.1"/>
    </source>
</evidence>
<feature type="compositionally biased region" description="Acidic residues" evidence="1">
    <location>
        <begin position="130"/>
        <end position="152"/>
    </location>
</feature>
<dbReference type="RefSeq" id="XP_002770860.1">
    <property type="nucleotide sequence ID" value="XM_002770814.1"/>
</dbReference>
<dbReference type="eggNOG" id="ENOG502R9MD">
    <property type="taxonomic scope" value="Eukaryota"/>
</dbReference>
<dbReference type="EMBL" id="CR382138">
    <property type="protein sequence ID" value="CAR66380.1"/>
    <property type="molecule type" value="Genomic_DNA"/>
</dbReference>
<reference evidence="2 3" key="1">
    <citation type="journal article" date="2004" name="Nature">
        <title>Genome evolution in yeasts.</title>
        <authorList>
            <consortium name="Genolevures"/>
            <person name="Dujon B."/>
            <person name="Sherman D."/>
            <person name="Fischer G."/>
            <person name="Durrens P."/>
            <person name="Casaregola S."/>
            <person name="Lafontaine I."/>
            <person name="de Montigny J."/>
            <person name="Marck C."/>
            <person name="Neuveglise C."/>
            <person name="Talla E."/>
            <person name="Goffard N."/>
            <person name="Frangeul L."/>
            <person name="Aigle M."/>
            <person name="Anthouard V."/>
            <person name="Babour A."/>
            <person name="Barbe V."/>
            <person name="Barnay S."/>
            <person name="Blanchin S."/>
            <person name="Beckerich J.M."/>
            <person name="Beyne E."/>
            <person name="Bleykasten C."/>
            <person name="Boisrame A."/>
            <person name="Boyer J."/>
            <person name="Cattolico L."/>
            <person name="Confanioleri F."/>
            <person name="de Daruvar A."/>
            <person name="Despons L."/>
            <person name="Fabre E."/>
            <person name="Fairhead C."/>
            <person name="Ferry-Dumazet H."/>
            <person name="Groppi A."/>
            <person name="Hantraye F."/>
            <person name="Hennequin C."/>
            <person name="Jauniaux N."/>
            <person name="Joyet P."/>
            <person name="Kachouri R."/>
            <person name="Kerrest A."/>
            <person name="Koszul R."/>
            <person name="Lemaire M."/>
            <person name="Lesur I."/>
            <person name="Ma L."/>
            <person name="Muller H."/>
            <person name="Nicaud J.M."/>
            <person name="Nikolski M."/>
            <person name="Oztas S."/>
            <person name="Ozier-Kalogeropoulos O."/>
            <person name="Pellenz S."/>
            <person name="Potier S."/>
            <person name="Richard G.F."/>
            <person name="Straub M.L."/>
            <person name="Suleau A."/>
            <person name="Swennene D."/>
            <person name="Tekaia F."/>
            <person name="Wesolowski-Louvel M."/>
            <person name="Westhof E."/>
            <person name="Wirth B."/>
            <person name="Zeniou-Meyer M."/>
            <person name="Zivanovic I."/>
            <person name="Bolotin-Fukuhara M."/>
            <person name="Thierry A."/>
            <person name="Bouchier C."/>
            <person name="Caudron B."/>
            <person name="Scarpelli C."/>
            <person name="Gaillardin C."/>
            <person name="Weissenbach J."/>
            <person name="Wincker P."/>
            <person name="Souciet J.L."/>
        </authorList>
    </citation>
    <scope>NUCLEOTIDE SEQUENCE [LARGE SCALE GENOMIC DNA]</scope>
    <source>
        <strain evidence="3">ATCC 36239 / CBS 767 / BCRC 21394 / JCM 1990 / NBRC 0083 / IGC 2968</strain>
    </source>
</reference>
<protein>
    <submittedName>
        <fullName evidence="2">DEHA2F20548p</fullName>
    </submittedName>
</protein>
<dbReference type="HOGENOM" id="CLU_400147_0_0_1"/>
<dbReference type="VEuPathDB" id="FungiDB:DEHA2F20548g"/>
<feature type="region of interest" description="Disordered" evidence="1">
    <location>
        <begin position="130"/>
        <end position="159"/>
    </location>
</feature>
<accession>B5RUK2</accession>
<dbReference type="OrthoDB" id="4096032at2759"/>
<feature type="region of interest" description="Disordered" evidence="1">
    <location>
        <begin position="47"/>
        <end position="79"/>
    </location>
</feature>
<dbReference type="OMA" id="DMHRLQN"/>